<dbReference type="InterPro" id="IPR029455">
    <property type="entry name" value="GHL15"/>
</dbReference>
<dbReference type="OrthoDB" id="3248299at2"/>
<dbReference type="Proteomes" id="UP000266895">
    <property type="component" value="Chromosome"/>
</dbReference>
<sequence>MNASLVHGAGAWIRYGAPVELEELDFAAEHYRVAVLQPWETRAAAWLKSVRPDMTVLAYRCLSSVREAEPWRRRASGLGLREVRRRGWLARGADGSPIQWRDAPGRFQARVWDPGYRSRWAEQVASDLARSAFDGVMADGDVFGACHGLDLHGLDPRDETAPRDAEGLRAALNALVAEAGQELADGGRLLVPNIAQAHREDGRWDLHASWGGGVDESWLGTETASDPDETTALAQVRELAGPGLSIVRTPSGGRGRRFDGSAQAHYGLAAFWVFGAGPDHGREDQARPAALPTGAARRAFTSTGTLDYSRTPWFPALDADLGAPVGPPRRCSGVWRRDFEGGTAAVALGADGGELILPRGLRFPGPSGAPDGPALGERVFLEARHGLLALRP</sequence>
<protein>
    <submittedName>
        <fullName evidence="1">Uncharacterized protein</fullName>
    </submittedName>
</protein>
<organism evidence="1 2">
    <name type="scientific">Actinomyces howellii</name>
    <dbReference type="NCBI Taxonomy" id="52771"/>
    <lineage>
        <taxon>Bacteria</taxon>
        <taxon>Bacillati</taxon>
        <taxon>Actinomycetota</taxon>
        <taxon>Actinomycetes</taxon>
        <taxon>Actinomycetales</taxon>
        <taxon>Actinomycetaceae</taxon>
        <taxon>Actinomyces</taxon>
    </lineage>
</organism>
<name>A0A448HGI1_9ACTO</name>
<evidence type="ECO:0000313" key="2">
    <source>
        <dbReference type="Proteomes" id="UP000266895"/>
    </source>
</evidence>
<proteinExistence type="predicted"/>
<keyword evidence="2" id="KW-1185">Reference proteome</keyword>
<reference evidence="1 2" key="1">
    <citation type="submission" date="2018-12" db="EMBL/GenBank/DDBJ databases">
        <authorList>
            <consortium name="Pathogen Informatics"/>
        </authorList>
    </citation>
    <scope>NUCLEOTIDE SEQUENCE [LARGE SCALE GENOMIC DNA]</scope>
    <source>
        <strain evidence="1 2">NCTC11636</strain>
    </source>
</reference>
<dbReference type="RefSeq" id="WP_126382373.1">
    <property type="nucleotide sequence ID" value="NZ_LR134350.1"/>
</dbReference>
<accession>A0A448HGI1</accession>
<dbReference type="KEGG" id="ahw:NCTC11636_01258"/>
<evidence type="ECO:0000313" key="1">
    <source>
        <dbReference type="EMBL" id="VEG27968.1"/>
    </source>
</evidence>
<dbReference type="Pfam" id="PF14885">
    <property type="entry name" value="GHL15"/>
    <property type="match status" value="1"/>
</dbReference>
<dbReference type="AlphaFoldDB" id="A0A448HGI1"/>
<dbReference type="EMBL" id="LR134350">
    <property type="protein sequence ID" value="VEG27968.1"/>
    <property type="molecule type" value="Genomic_DNA"/>
</dbReference>
<gene>
    <name evidence="1" type="ORF">NCTC11636_01258</name>
</gene>